<evidence type="ECO:0000256" key="1">
    <source>
        <dbReference type="ARBA" id="ARBA00001784"/>
    </source>
</evidence>
<protein>
    <recommendedName>
        <fullName evidence="5 9">Alpha-acetolactate decarboxylase</fullName>
        <ecNumber evidence="4 9">4.1.1.5</ecNumber>
    </recommendedName>
</protein>
<dbReference type="GO" id="GO:0047605">
    <property type="term" value="F:acetolactate decarboxylase activity"/>
    <property type="evidence" value="ECO:0007669"/>
    <property type="project" value="UniProtKB-UniRule"/>
</dbReference>
<evidence type="ECO:0000256" key="4">
    <source>
        <dbReference type="ARBA" id="ARBA00013204"/>
    </source>
</evidence>
<dbReference type="Gene3D" id="3.30.1330.80">
    <property type="entry name" value="Hypothetical protein, similar to alpha- acetolactate decarboxylase, domain 2"/>
    <property type="match status" value="2"/>
</dbReference>
<comment type="catalytic activity">
    <reaction evidence="1 9">
        <text>(2S)-2-acetolactate + H(+) = (R)-acetoin + CO2</text>
        <dbReference type="Rhea" id="RHEA:21580"/>
        <dbReference type="ChEBI" id="CHEBI:15378"/>
        <dbReference type="ChEBI" id="CHEBI:15686"/>
        <dbReference type="ChEBI" id="CHEBI:16526"/>
        <dbReference type="ChEBI" id="CHEBI:58476"/>
        <dbReference type="EC" id="4.1.1.5"/>
    </reaction>
</comment>
<dbReference type="AlphaFoldDB" id="G8NP30"/>
<evidence type="ECO:0000313" key="10">
    <source>
        <dbReference type="EMBL" id="AEU37134.1"/>
    </source>
</evidence>
<proteinExistence type="inferred from homology"/>
<sequence>MAKLNCEISEHLQVALRERSKATGESIDRIVSNALARALEMPVHTLFQISTSGALVEGIYEKAVSSSLLLNYGDFGIGTFDNLDGEMVVLDGAIYQVRSNGTVTNIQDDTGTPFAVVVRFVADQDETIAKASSFEDLRSLCDKYRDSANLFYAVRVDGHFDHIHTRAMKATLDGLPLAQAAAIQPEFDFHDIDGTLVGIWAPEYSRSLNIAGYHFHFLSDDRTQGGHLLECSGKNLRVRVERLADFHLSLPESEEFLRADLTKDPSKDLAYAEQAHKKGDA</sequence>
<evidence type="ECO:0000256" key="8">
    <source>
        <dbReference type="ARBA" id="ARBA00023239"/>
    </source>
</evidence>
<dbReference type="HOGENOM" id="CLU_072561_0_0_0"/>
<keyword evidence="6 9" id="KW-0210">Decarboxylase</keyword>
<dbReference type="Pfam" id="PF03306">
    <property type="entry name" value="AAL_decarboxy"/>
    <property type="match status" value="1"/>
</dbReference>
<dbReference type="GO" id="GO:0045151">
    <property type="term" value="P:acetoin biosynthetic process"/>
    <property type="evidence" value="ECO:0007669"/>
    <property type="project" value="UniProtKB-UniRule"/>
</dbReference>
<name>G8NP30_GRAMM</name>
<evidence type="ECO:0000313" key="11">
    <source>
        <dbReference type="Proteomes" id="UP000007113"/>
    </source>
</evidence>
<dbReference type="UniPathway" id="UPA00626">
    <property type="reaction ID" value="UER00678"/>
</dbReference>
<dbReference type="InterPro" id="IPR005128">
    <property type="entry name" value="Acetolactate_a_deCO2ase"/>
</dbReference>
<keyword evidence="11" id="KW-1185">Reference proteome</keyword>
<evidence type="ECO:0000256" key="3">
    <source>
        <dbReference type="ARBA" id="ARBA00007106"/>
    </source>
</evidence>
<dbReference type="PIRSF" id="PIRSF001332">
    <property type="entry name" value="Acetolac_decarb"/>
    <property type="match status" value="1"/>
</dbReference>
<keyword evidence="7 9" id="KW-0005">Acetoin biosynthesis</keyword>
<accession>G8NP30</accession>
<keyword evidence="8 9" id="KW-0456">Lyase</keyword>
<comment type="similarity">
    <text evidence="3 9">Belongs to the alpha-acetolactate decarboxylase family.</text>
</comment>
<dbReference type="RefSeq" id="WP_014266011.1">
    <property type="nucleotide sequence ID" value="NC_016631.1"/>
</dbReference>
<dbReference type="EMBL" id="CP003130">
    <property type="protein sequence ID" value="AEU37134.1"/>
    <property type="molecule type" value="Genomic_DNA"/>
</dbReference>
<evidence type="ECO:0000256" key="5">
    <source>
        <dbReference type="ARBA" id="ARBA00020164"/>
    </source>
</evidence>
<organism evidence="10 11">
    <name type="scientific">Granulicella mallensis (strain ATCC BAA-1857 / DSM 23137 / MP5ACTX8)</name>
    <dbReference type="NCBI Taxonomy" id="682795"/>
    <lineage>
        <taxon>Bacteria</taxon>
        <taxon>Pseudomonadati</taxon>
        <taxon>Acidobacteriota</taxon>
        <taxon>Terriglobia</taxon>
        <taxon>Terriglobales</taxon>
        <taxon>Acidobacteriaceae</taxon>
        <taxon>Granulicella</taxon>
    </lineage>
</organism>
<evidence type="ECO:0000256" key="2">
    <source>
        <dbReference type="ARBA" id="ARBA00005170"/>
    </source>
</evidence>
<dbReference type="SUPFAM" id="SSF117856">
    <property type="entry name" value="AF0104/ALDC/Ptd012-like"/>
    <property type="match status" value="1"/>
</dbReference>
<dbReference type="PANTHER" id="PTHR35524:SF1">
    <property type="entry name" value="ALPHA-ACETOLACTATE DECARBOXYLASE"/>
    <property type="match status" value="1"/>
</dbReference>
<dbReference type="EC" id="4.1.1.5" evidence="4 9"/>
<reference evidence="10 11" key="1">
    <citation type="submission" date="2011-11" db="EMBL/GenBank/DDBJ databases">
        <title>Complete sequence of Granulicella mallensis MP5ACTX8.</title>
        <authorList>
            <consortium name="US DOE Joint Genome Institute"/>
            <person name="Lucas S."/>
            <person name="Copeland A."/>
            <person name="Lapidus A."/>
            <person name="Cheng J.-F."/>
            <person name="Goodwin L."/>
            <person name="Pitluck S."/>
            <person name="Peters L."/>
            <person name="Lu M."/>
            <person name="Detter J.C."/>
            <person name="Han C."/>
            <person name="Tapia R."/>
            <person name="Land M."/>
            <person name="Hauser L."/>
            <person name="Kyrpides N."/>
            <person name="Ivanova N."/>
            <person name="Mikhailova N."/>
            <person name="Pagani I."/>
            <person name="Rawat S."/>
            <person name="Mannisto M."/>
            <person name="Haggblom M."/>
            <person name="Woyke T."/>
        </authorList>
    </citation>
    <scope>NUCLEOTIDE SEQUENCE [LARGE SCALE GENOMIC DNA]</scope>
    <source>
        <strain evidence="11">ATCC BAA-1857 / DSM 23137 / MP5ACTX8</strain>
    </source>
</reference>
<evidence type="ECO:0000256" key="6">
    <source>
        <dbReference type="ARBA" id="ARBA00022793"/>
    </source>
</evidence>
<dbReference type="STRING" id="682795.AciX8_2829"/>
<dbReference type="CDD" id="cd17299">
    <property type="entry name" value="acetolactate_decarboxylase"/>
    <property type="match status" value="1"/>
</dbReference>
<dbReference type="Proteomes" id="UP000007113">
    <property type="component" value="Chromosome"/>
</dbReference>
<dbReference type="eggNOG" id="COG3527">
    <property type="taxonomic scope" value="Bacteria"/>
</dbReference>
<comment type="pathway">
    <text evidence="2 9">Polyol metabolism; (R,R)-butane-2,3-diol biosynthesis; (R,R)-butane-2,3-diol from pyruvate: step 2/3.</text>
</comment>
<dbReference type="KEGG" id="gma:AciX8_2829"/>
<dbReference type="NCBIfam" id="TIGR01252">
    <property type="entry name" value="acetolac_decarb"/>
    <property type="match status" value="1"/>
</dbReference>
<evidence type="ECO:0000256" key="7">
    <source>
        <dbReference type="ARBA" id="ARBA00023061"/>
    </source>
</evidence>
<evidence type="ECO:0000256" key="9">
    <source>
        <dbReference type="PIRNR" id="PIRNR001332"/>
    </source>
</evidence>
<dbReference type="PANTHER" id="PTHR35524">
    <property type="entry name" value="ALPHA-ACETOLACTATE DECARBOXYLASE"/>
    <property type="match status" value="1"/>
</dbReference>
<gene>
    <name evidence="10" type="ordered locus">AciX8_2829</name>
</gene>